<gene>
    <name evidence="2" type="ORF">CLHUN_37610</name>
</gene>
<evidence type="ECO:0000313" key="2">
    <source>
        <dbReference type="EMBL" id="OPX42343.1"/>
    </source>
</evidence>
<feature type="transmembrane region" description="Helical" evidence="1">
    <location>
        <begin position="48"/>
        <end position="70"/>
    </location>
</feature>
<proteinExistence type="predicted"/>
<organism evidence="2 3">
    <name type="scientific">Ruminiclostridium hungatei</name>
    <name type="common">Clostridium hungatei</name>
    <dbReference type="NCBI Taxonomy" id="48256"/>
    <lineage>
        <taxon>Bacteria</taxon>
        <taxon>Bacillati</taxon>
        <taxon>Bacillota</taxon>
        <taxon>Clostridia</taxon>
        <taxon>Eubacteriales</taxon>
        <taxon>Oscillospiraceae</taxon>
        <taxon>Ruminiclostridium</taxon>
    </lineage>
</organism>
<dbReference type="InterPro" id="IPR014535">
    <property type="entry name" value="Hpre_diP_synt_I"/>
</dbReference>
<keyword evidence="1" id="KW-0812">Transmembrane</keyword>
<evidence type="ECO:0000256" key="1">
    <source>
        <dbReference type="SAM" id="Phobius"/>
    </source>
</evidence>
<dbReference type="InterPro" id="IPR010898">
    <property type="entry name" value="Hpre_diP_synth_I"/>
</dbReference>
<feature type="transmembrane region" description="Helical" evidence="1">
    <location>
        <begin position="146"/>
        <end position="169"/>
    </location>
</feature>
<dbReference type="OrthoDB" id="9799095at2"/>
<feature type="transmembrane region" description="Helical" evidence="1">
    <location>
        <begin position="82"/>
        <end position="103"/>
    </location>
</feature>
<dbReference type="Pfam" id="PF07456">
    <property type="entry name" value="Hpre_diP_synt_I"/>
    <property type="match status" value="1"/>
</dbReference>
<keyword evidence="1" id="KW-1133">Transmembrane helix</keyword>
<evidence type="ECO:0000313" key="3">
    <source>
        <dbReference type="Proteomes" id="UP000191554"/>
    </source>
</evidence>
<reference evidence="2 3" key="1">
    <citation type="submission" date="2017-03" db="EMBL/GenBank/DDBJ databases">
        <title>Genome sequence of Clostridium hungatei DSM 14427.</title>
        <authorList>
            <person name="Poehlein A."/>
            <person name="Daniel R."/>
        </authorList>
    </citation>
    <scope>NUCLEOTIDE SEQUENCE [LARGE SCALE GENOMIC DNA]</scope>
    <source>
        <strain evidence="2 3">DSM 14427</strain>
    </source>
</reference>
<dbReference type="STRING" id="48256.CLHUN_37610"/>
<dbReference type="PIRSF" id="PIRSF027391">
    <property type="entry name" value="Hpre_diP_synt_I"/>
    <property type="match status" value="1"/>
</dbReference>
<keyword evidence="3" id="KW-1185">Reference proteome</keyword>
<dbReference type="EMBL" id="MZGX01000030">
    <property type="protein sequence ID" value="OPX42343.1"/>
    <property type="molecule type" value="Genomic_DNA"/>
</dbReference>
<comment type="caution">
    <text evidence="2">The sequence shown here is derived from an EMBL/GenBank/DDBJ whole genome shotgun (WGS) entry which is preliminary data.</text>
</comment>
<accession>A0A1V4SF30</accession>
<dbReference type="Gene3D" id="1.10.1760.20">
    <property type="match status" value="1"/>
</dbReference>
<dbReference type="AlphaFoldDB" id="A0A1V4SF30"/>
<dbReference type="RefSeq" id="WP_080066165.1">
    <property type="nucleotide sequence ID" value="NZ_MZGX01000030.1"/>
</dbReference>
<keyword evidence="1" id="KW-0472">Membrane</keyword>
<sequence>MKMFFRGNTDYKKIIFLSLLAVQAIVLALVEAQLPFPGGIPGIKPGLANMITVVGLIFFSLCDTALIVLVRCITATLFVSGPILFIFSAAGGMLGAVVMWLLLKYAQRFFSLIGISIAGAVAHNAAQILVACFIMSDLSVMSYLPVLLTWGIFMGVFTGVCSTFMVKILKKLNFIANI</sequence>
<dbReference type="Proteomes" id="UP000191554">
    <property type="component" value="Unassembled WGS sequence"/>
</dbReference>
<feature type="transmembrane region" description="Helical" evidence="1">
    <location>
        <begin position="109"/>
        <end position="134"/>
    </location>
</feature>
<protein>
    <submittedName>
        <fullName evidence="2">Heptaprenyl diphosphate synthase component I</fullName>
    </submittedName>
</protein>
<name>A0A1V4SF30_RUMHU</name>